<protein>
    <recommendedName>
        <fullName evidence="5">Notch ligand N-terminal domain-containing protein</fullName>
    </recommendedName>
</protein>
<dbReference type="Gene3D" id="2.60.40.3510">
    <property type="match status" value="1"/>
</dbReference>
<feature type="domain" description="Notch ligand N-terminal" evidence="5">
    <location>
        <begin position="8"/>
        <end position="102"/>
    </location>
</feature>
<dbReference type="OrthoDB" id="283575at2759"/>
<evidence type="ECO:0000256" key="2">
    <source>
        <dbReference type="ARBA" id="ARBA00022692"/>
    </source>
</evidence>
<evidence type="ECO:0000259" key="5">
    <source>
        <dbReference type="Pfam" id="PF07657"/>
    </source>
</evidence>
<keyword evidence="7" id="KW-1185">Reference proteome</keyword>
<evidence type="ECO:0000313" key="6">
    <source>
        <dbReference type="EMBL" id="CAH0550208.1"/>
    </source>
</evidence>
<keyword evidence="3" id="KW-0677">Repeat</keyword>
<gene>
    <name evidence="6" type="ORF">MELIAE_LOCUS3084</name>
</gene>
<name>A0A9P0FE26_BRAAE</name>
<dbReference type="Proteomes" id="UP001154078">
    <property type="component" value="Chromosome 2"/>
</dbReference>
<evidence type="ECO:0000256" key="1">
    <source>
        <dbReference type="ARBA" id="ARBA00022536"/>
    </source>
</evidence>
<dbReference type="AlphaFoldDB" id="A0A9P0FE26"/>
<dbReference type="EMBL" id="OV121133">
    <property type="protein sequence ID" value="CAH0550208.1"/>
    <property type="molecule type" value="Genomic_DNA"/>
</dbReference>
<accession>A0A9P0FE26</accession>
<evidence type="ECO:0000313" key="7">
    <source>
        <dbReference type="Proteomes" id="UP001154078"/>
    </source>
</evidence>
<dbReference type="InterPro" id="IPR011651">
    <property type="entry name" value="Notch_ligand_N"/>
</dbReference>
<sequence>MLVCANGSGIFELQVLEIANPRSELKSGDCCGDGVRSPVTGRCSTSCNTFFRLCLKEYQSNVTSTGSCSFGSNASQVLGRDSFTLSDPERGRLVLPFTFRWTLSEAHPCFQTNESLINSSWCYLSLDSPMGYQSGFGFQAELSVAAEFFEESNDTSAFFPAAKLMVARITERSDEHLSWSAPSKPAAYLRFKHLERRS</sequence>
<dbReference type="GO" id="GO:0016020">
    <property type="term" value="C:membrane"/>
    <property type="evidence" value="ECO:0007669"/>
    <property type="project" value="UniProtKB-SubCell"/>
</dbReference>
<evidence type="ECO:0000256" key="3">
    <source>
        <dbReference type="ARBA" id="ARBA00022737"/>
    </source>
</evidence>
<keyword evidence="4" id="KW-1133">Transmembrane helix</keyword>
<proteinExistence type="predicted"/>
<keyword evidence="2" id="KW-0812">Transmembrane</keyword>
<organism evidence="6 7">
    <name type="scientific">Brassicogethes aeneus</name>
    <name type="common">Rape pollen beetle</name>
    <name type="synonym">Meligethes aeneus</name>
    <dbReference type="NCBI Taxonomy" id="1431903"/>
    <lineage>
        <taxon>Eukaryota</taxon>
        <taxon>Metazoa</taxon>
        <taxon>Ecdysozoa</taxon>
        <taxon>Arthropoda</taxon>
        <taxon>Hexapoda</taxon>
        <taxon>Insecta</taxon>
        <taxon>Pterygota</taxon>
        <taxon>Neoptera</taxon>
        <taxon>Endopterygota</taxon>
        <taxon>Coleoptera</taxon>
        <taxon>Polyphaga</taxon>
        <taxon>Cucujiformia</taxon>
        <taxon>Nitidulidae</taxon>
        <taxon>Meligethinae</taxon>
        <taxon>Brassicogethes</taxon>
    </lineage>
</organism>
<evidence type="ECO:0000256" key="4">
    <source>
        <dbReference type="ARBA" id="ARBA00022989"/>
    </source>
</evidence>
<dbReference type="GO" id="GO:0007219">
    <property type="term" value="P:Notch signaling pathway"/>
    <property type="evidence" value="ECO:0007669"/>
    <property type="project" value="InterPro"/>
</dbReference>
<keyword evidence="1" id="KW-0245">EGF-like domain</keyword>
<reference evidence="6" key="1">
    <citation type="submission" date="2021-12" db="EMBL/GenBank/DDBJ databases">
        <authorList>
            <person name="King R."/>
        </authorList>
    </citation>
    <scope>NUCLEOTIDE SEQUENCE</scope>
</reference>
<keyword evidence="4" id="KW-0472">Membrane</keyword>
<dbReference type="Pfam" id="PF07657">
    <property type="entry name" value="MNNL"/>
    <property type="match status" value="1"/>
</dbReference>